<dbReference type="Pfam" id="PF03480">
    <property type="entry name" value="DctP"/>
    <property type="match status" value="1"/>
</dbReference>
<organism evidence="1 2">
    <name type="scientific">Vibrio ostreae</name>
    <dbReference type="NCBI Taxonomy" id="2841925"/>
    <lineage>
        <taxon>Bacteria</taxon>
        <taxon>Pseudomonadati</taxon>
        <taxon>Pseudomonadota</taxon>
        <taxon>Gammaproteobacteria</taxon>
        <taxon>Vibrionales</taxon>
        <taxon>Vibrionaceae</taxon>
        <taxon>Vibrio</taxon>
    </lineage>
</organism>
<dbReference type="KEGG" id="vos:KNV97_08805"/>
<reference evidence="1" key="1">
    <citation type="submission" date="2021-06" db="EMBL/GenBank/DDBJ databases">
        <title>Vibrio nov. sp., novel gut bacterium isolated from Yellow Sea oyster.</title>
        <authorList>
            <person name="Muhammad N."/>
            <person name="Nguyen T.H."/>
            <person name="Lee Y.-J."/>
            <person name="Ko J."/>
            <person name="Kim S.-G."/>
        </authorList>
    </citation>
    <scope>NUCLEOTIDE SEQUENCE</scope>
    <source>
        <strain evidence="1">OG9-811</strain>
    </source>
</reference>
<evidence type="ECO:0000313" key="2">
    <source>
        <dbReference type="Proteomes" id="UP000694232"/>
    </source>
</evidence>
<dbReference type="CDD" id="cd13665">
    <property type="entry name" value="PBP2_TRAP_Dctp3_4"/>
    <property type="match status" value="1"/>
</dbReference>
<accession>A0A975UEX0</accession>
<dbReference type="InterPro" id="IPR018389">
    <property type="entry name" value="DctP_fam"/>
</dbReference>
<dbReference type="Proteomes" id="UP000694232">
    <property type="component" value="Chromosome 1"/>
</dbReference>
<name>A0A975UEX0_9VIBR</name>
<protein>
    <submittedName>
        <fullName evidence="1">TRAP transporter substrate-binding protein</fullName>
    </submittedName>
</protein>
<proteinExistence type="predicted"/>
<dbReference type="PANTHER" id="PTHR33376">
    <property type="match status" value="1"/>
</dbReference>
<evidence type="ECO:0000313" key="1">
    <source>
        <dbReference type="EMBL" id="QXO19289.1"/>
    </source>
</evidence>
<dbReference type="GO" id="GO:0055085">
    <property type="term" value="P:transmembrane transport"/>
    <property type="evidence" value="ECO:0007669"/>
    <property type="project" value="InterPro"/>
</dbReference>
<dbReference type="EMBL" id="CP076643">
    <property type="protein sequence ID" value="QXO19289.1"/>
    <property type="molecule type" value="Genomic_DNA"/>
</dbReference>
<gene>
    <name evidence="1" type="ORF">KNV97_08805</name>
</gene>
<sequence>MSAKTAAADYNLRMSHPWPSTSAVHQGLADWAKAVEQDSGQRITIDIYPAQTLSKAASAYQSVVHNIADIAATVQSYNANRFPLTQIVELPGLVDTAAGGSCIIQTLYDEGLINNEYSDTHALYVYTNGPGHIHMKDKPVVLPQDLAGQRIRRPNIVVGQLLDSIGAQPTGLPAPETYEALEKGVLEGVAISWDGAKIFRLNEIAPYHTELNLYRLSFVVTMNKRVYQQLPEDLQQVIDRHSGHQWSQHMAKIFDQLDQQAINEVRQRNDHLQEMDPQSKSAWQPVLQQVTQQYLDGLQQKGLPAQRVYDRARQLQPDCTI</sequence>
<dbReference type="PANTHER" id="PTHR33376:SF15">
    <property type="entry name" value="BLL6794 PROTEIN"/>
    <property type="match status" value="1"/>
</dbReference>
<dbReference type="NCBIfam" id="NF037995">
    <property type="entry name" value="TRAP_S1"/>
    <property type="match status" value="1"/>
</dbReference>
<dbReference type="AlphaFoldDB" id="A0A975UEX0"/>
<keyword evidence="2" id="KW-1185">Reference proteome</keyword>